<dbReference type="PANTHER" id="PTHR47894">
    <property type="entry name" value="HTH-TYPE TRANSCRIPTIONAL REGULATOR GADX"/>
    <property type="match status" value="1"/>
</dbReference>
<dbReference type="AlphaFoldDB" id="A0A4D8PPY1"/>
<dbReference type="Gene3D" id="1.10.10.60">
    <property type="entry name" value="Homeodomain-like"/>
    <property type="match status" value="1"/>
</dbReference>
<organism evidence="5 6">
    <name type="scientific">Azospirillum argentinense</name>
    <dbReference type="NCBI Taxonomy" id="2970906"/>
    <lineage>
        <taxon>Bacteria</taxon>
        <taxon>Pseudomonadati</taxon>
        <taxon>Pseudomonadota</taxon>
        <taxon>Alphaproteobacteria</taxon>
        <taxon>Rhodospirillales</taxon>
        <taxon>Azospirillaceae</taxon>
        <taxon>Azospirillum</taxon>
    </lineage>
</organism>
<accession>A0A4D8PPY1</accession>
<evidence type="ECO:0000256" key="2">
    <source>
        <dbReference type="ARBA" id="ARBA00023125"/>
    </source>
</evidence>
<keyword evidence="5" id="KW-0614">Plasmid</keyword>
<evidence type="ECO:0000313" key="6">
    <source>
        <dbReference type="Proteomes" id="UP000298595"/>
    </source>
</evidence>
<name>A0A4D8PPY1_9PROT</name>
<dbReference type="GO" id="GO:0003700">
    <property type="term" value="F:DNA-binding transcription factor activity"/>
    <property type="evidence" value="ECO:0007669"/>
    <property type="project" value="InterPro"/>
</dbReference>
<dbReference type="InterPro" id="IPR009057">
    <property type="entry name" value="Homeodomain-like_sf"/>
</dbReference>
<sequence>MAQILIEHPTLIVVRQGRKLLRGIGQEWHVDPGMAVALAADQRFDVVNTPDAETGVYEADWLVCAPEIVTRFATGGIAGKPICDVHVLPSATRAFSDAFVRARQGIFEESEVPRAAATARIVEMLAWLDRSGGYFQCESSGSVSRRVRLMLSENLGAKWTAPGVAEQVGISEASLRRRLAEEGTSFNKLLIDARMSRALTLLQVTDWPIIQIAFETGYESPSRFSVRFRERFGYCPSAVRTPDGVIAESADLL</sequence>
<dbReference type="SUPFAM" id="SSF46689">
    <property type="entry name" value="Homeodomain-like"/>
    <property type="match status" value="1"/>
</dbReference>
<dbReference type="KEGG" id="aare:D3093_32945"/>
<dbReference type="PROSITE" id="PS01124">
    <property type="entry name" value="HTH_ARAC_FAMILY_2"/>
    <property type="match status" value="1"/>
</dbReference>
<dbReference type="Proteomes" id="UP000298595">
    <property type="component" value="Plasmid p5"/>
</dbReference>
<protein>
    <submittedName>
        <fullName evidence="5">AraC family transcriptional regulator</fullName>
    </submittedName>
</protein>
<evidence type="ECO:0000256" key="3">
    <source>
        <dbReference type="ARBA" id="ARBA00023163"/>
    </source>
</evidence>
<evidence type="ECO:0000313" key="5">
    <source>
        <dbReference type="EMBL" id="QCO00073.1"/>
    </source>
</evidence>
<dbReference type="SMART" id="SM00342">
    <property type="entry name" value="HTH_ARAC"/>
    <property type="match status" value="1"/>
</dbReference>
<dbReference type="EMBL" id="CP032326">
    <property type="protein sequence ID" value="QCO00073.1"/>
    <property type="molecule type" value="Genomic_DNA"/>
</dbReference>
<dbReference type="GO" id="GO:0000976">
    <property type="term" value="F:transcription cis-regulatory region binding"/>
    <property type="evidence" value="ECO:0007669"/>
    <property type="project" value="TreeGrafter"/>
</dbReference>
<dbReference type="InterPro" id="IPR020449">
    <property type="entry name" value="Tscrpt_reg_AraC-type_HTH"/>
</dbReference>
<gene>
    <name evidence="5" type="ORF">D3093_32945</name>
</gene>
<geneLocation type="plasmid" evidence="5 6">
    <name>p5</name>
</geneLocation>
<dbReference type="PANTHER" id="PTHR47894:SF4">
    <property type="entry name" value="HTH-TYPE TRANSCRIPTIONAL REGULATOR GADX"/>
    <property type="match status" value="1"/>
</dbReference>
<dbReference type="PRINTS" id="PR00032">
    <property type="entry name" value="HTHARAC"/>
</dbReference>
<keyword evidence="2" id="KW-0238">DNA-binding</keyword>
<feature type="domain" description="HTH araC/xylS-type" evidence="4">
    <location>
        <begin position="145"/>
        <end position="242"/>
    </location>
</feature>
<keyword evidence="3" id="KW-0804">Transcription</keyword>
<evidence type="ECO:0000259" key="4">
    <source>
        <dbReference type="PROSITE" id="PS01124"/>
    </source>
</evidence>
<reference evidence="5 6" key="1">
    <citation type="submission" date="2018-09" db="EMBL/GenBank/DDBJ databases">
        <title>Whole genome based analysis of evolution and adaptive divergence in Indian and Brazilian strains of Azospirillum brasilense.</title>
        <authorList>
            <person name="Singh C."/>
            <person name="Tripathi A.K."/>
        </authorList>
    </citation>
    <scope>NUCLEOTIDE SEQUENCE [LARGE SCALE GENOMIC DNA]</scope>
    <source>
        <strain evidence="5 6">MTCC4035</strain>
        <plasmid evidence="5 6">p5</plasmid>
    </source>
</reference>
<proteinExistence type="predicted"/>
<dbReference type="Pfam" id="PF12833">
    <property type="entry name" value="HTH_18"/>
    <property type="match status" value="1"/>
</dbReference>
<evidence type="ECO:0000256" key="1">
    <source>
        <dbReference type="ARBA" id="ARBA00023015"/>
    </source>
</evidence>
<keyword evidence="1" id="KW-0805">Transcription regulation</keyword>
<dbReference type="GO" id="GO:0005829">
    <property type="term" value="C:cytosol"/>
    <property type="evidence" value="ECO:0007669"/>
    <property type="project" value="TreeGrafter"/>
</dbReference>
<dbReference type="InterPro" id="IPR018060">
    <property type="entry name" value="HTH_AraC"/>
</dbReference>